<evidence type="ECO:0000313" key="1">
    <source>
        <dbReference type="EMBL" id="SSA36129.1"/>
    </source>
</evidence>
<proteinExistence type="predicted"/>
<accession>A0A2Y9A0U4</accession>
<organism evidence="1 2">
    <name type="scientific">Branchiibius hedensis</name>
    <dbReference type="NCBI Taxonomy" id="672460"/>
    <lineage>
        <taxon>Bacteria</taxon>
        <taxon>Bacillati</taxon>
        <taxon>Actinomycetota</taxon>
        <taxon>Actinomycetes</taxon>
        <taxon>Micrococcales</taxon>
        <taxon>Dermacoccaceae</taxon>
        <taxon>Branchiibius</taxon>
    </lineage>
</organism>
<gene>
    <name evidence="1" type="ORF">SAMN04489750_3509</name>
</gene>
<keyword evidence="2" id="KW-1185">Reference proteome</keyword>
<dbReference type="EMBL" id="UESZ01000001">
    <property type="protein sequence ID" value="SSA36129.1"/>
    <property type="molecule type" value="Genomic_DNA"/>
</dbReference>
<sequence length="67" mass="6666">MPKIQILLDAQGAVLGTASSGAATDGGPVAQLVAAEGQRIVEATLTDAQARLAAPALLKVLSAQRLS</sequence>
<dbReference type="RefSeq" id="WP_109687871.1">
    <property type="nucleotide sequence ID" value="NZ_QGDN01000001.1"/>
</dbReference>
<evidence type="ECO:0000313" key="2">
    <source>
        <dbReference type="Proteomes" id="UP000250028"/>
    </source>
</evidence>
<reference evidence="2" key="1">
    <citation type="submission" date="2016-10" db="EMBL/GenBank/DDBJ databases">
        <authorList>
            <person name="Varghese N."/>
            <person name="Submissions S."/>
        </authorList>
    </citation>
    <scope>NUCLEOTIDE SEQUENCE [LARGE SCALE GENOMIC DNA]</scope>
    <source>
        <strain evidence="2">DSM 22951</strain>
    </source>
</reference>
<dbReference type="Proteomes" id="UP000250028">
    <property type="component" value="Unassembled WGS sequence"/>
</dbReference>
<name>A0A2Y9A0U4_9MICO</name>
<protein>
    <submittedName>
        <fullName evidence="1">Uncharacterized protein</fullName>
    </submittedName>
</protein>
<dbReference type="AlphaFoldDB" id="A0A2Y9A0U4"/>